<feature type="compositionally biased region" description="Acidic residues" evidence="8">
    <location>
        <begin position="474"/>
        <end position="485"/>
    </location>
</feature>
<dbReference type="InterPro" id="IPR051315">
    <property type="entry name" value="Bact_Chemotaxis_CheA"/>
</dbReference>
<dbReference type="SUPFAM" id="SSF50341">
    <property type="entry name" value="CheW-like"/>
    <property type="match status" value="2"/>
</dbReference>
<dbReference type="EC" id="2.7.13.3" evidence="2"/>
<evidence type="ECO:0000259" key="11">
    <source>
        <dbReference type="PROSITE" id="PS50894"/>
    </source>
</evidence>
<dbReference type="InterPro" id="IPR004105">
    <property type="entry name" value="CheA-like_dim"/>
</dbReference>
<dbReference type="Gene3D" id="3.30.565.10">
    <property type="entry name" value="Histidine kinase-like ATPase, C-terminal domain"/>
    <property type="match status" value="1"/>
</dbReference>
<reference evidence="12 13" key="1">
    <citation type="submission" date="2024-08" db="EMBL/GenBank/DDBJ databases">
        <title>Whole-genome sequencing of halo(alkali)philic microorganisms from hypersaline lakes.</title>
        <authorList>
            <person name="Sorokin D.Y."/>
            <person name="Merkel A.Y."/>
            <person name="Messina E."/>
            <person name="Yakimov M."/>
        </authorList>
    </citation>
    <scope>NUCLEOTIDE SEQUENCE [LARGE SCALE GENOMIC DNA]</scope>
    <source>
        <strain evidence="12 13">Cl-TMA</strain>
    </source>
</reference>
<dbReference type="Proteomes" id="UP001575181">
    <property type="component" value="Unassembled WGS sequence"/>
</dbReference>
<evidence type="ECO:0000256" key="5">
    <source>
        <dbReference type="ARBA" id="ARBA00022777"/>
    </source>
</evidence>
<dbReference type="InterPro" id="IPR005467">
    <property type="entry name" value="His_kinase_dom"/>
</dbReference>
<dbReference type="InterPro" id="IPR036890">
    <property type="entry name" value="HATPase_C_sf"/>
</dbReference>
<dbReference type="InterPro" id="IPR036061">
    <property type="entry name" value="CheW-like_dom_sf"/>
</dbReference>
<sequence length="1284" mass="138471">MAGHEGDSTGPHSEGFEAIMARFFNPETEAGPEEGSLSAALAPLQERPGDPELHRELVARMRSIREAAPEALGEPGGALLAVLEELFEQMANFDVRLHRIMYRDLEGVFADLDRNLKGETPETALSEWEAHLRRHLFVEDNAGGEESGSSAEGGALAVADDLRALAADPADEGVLERLGGRLDELSEELDGAPETLALRMGDVLGDYAEGQLEWTSAMSDTLQEAASILTEAAEVPEGVLPRLEALRETDNGPEGGGAEAVPPAVERLIADPASEEALNDLGMLLDDVSEALEGDPETLALRMGDVLGAYSEGVLPWSEQVAERLRAAAGALVDGDAEAEIDALQALQPKPEEQVAPDSSPQPASQEAAPMNGLGSALEALAGNPGDRGLLEQARAAAEASAAEYAQEGGPFASLAQRLHTLFEGLAAFDIRLHKIFVEDLRAAIGALGEDEQAAEDAHERLARHLPSAPGGEEGGEVADEEPETSDALGEAAAEAPVPEEEPESQPQAEPDDGGEGPQVQSEPNEETVAETPQVEIPDGIERLPEDADPDLVSAFIEESREGLEELDQALMALEDHPEDEERLHSAFRTIHTIKGTAGFVGLVRLQGLAHAMESVMDRLRSFEVPLNAEMMDDLLAGTDILRKVVDRVVDGFGDNVEVEPVATHLAHYLRPDYTGSGSAPAASRDSSDSEPAAQEQSEAATASAPASGEDAPTGAGEDSEGGGSREAQTLRVPLDRLDRLFNLVGELVLTRNQNRELARRVANALDDERLAEDLAEEAHRLDLVTSDLQSAVMQTRMHSLSASFNKFKRVIRDLARKTHKEVQLDISGEQTELDRNVIEAIQDPLVHLIRNSVDHGVEEPEEREAAGKSRAGKINLRAYYEENFVVIEVGDDGAGLSAEKLRQKAVERGVIDQSEADQLSEREAQQLIFAPGFSSADQVSDISGRGVGMDVVRSNVESLKGSIDLDSTVGEGTTVRIRLPLTLSIQQTLIVQIGPEHFAIPLEAVKETLDFEPDRVTTVRGQRVYQREGEILPILQMTELFGMSRVHDGDARYLVVLELGVQRAGILVDRIVGKEEAVMKSLDALKGIHEPDYFAGASVRGDGRISLVVDVARLFSRVATMRGHSKTREVAEEEGREETFPYLLLDGGADEVYALAREDVHHIELVSVNEVQWMNGHEYLKRENRAVPVVRLATVTGESFRHPGDEAYIVFMDDGEGNWMQGILTNHLHGIQHLRPTEQGSGKSVAGISGAALWEDQVVGILDREAVERSAEQRVPDDLAAGA</sequence>
<keyword evidence="3 7" id="KW-0597">Phosphoprotein</keyword>
<dbReference type="InterPro" id="IPR037006">
    <property type="entry name" value="CheA-like_homodim_sf"/>
</dbReference>
<dbReference type="InterPro" id="IPR004358">
    <property type="entry name" value="Sig_transdc_His_kin-like_C"/>
</dbReference>
<dbReference type="PANTHER" id="PTHR43395:SF1">
    <property type="entry name" value="CHEMOTAXIS PROTEIN CHEA"/>
    <property type="match status" value="1"/>
</dbReference>
<evidence type="ECO:0000256" key="4">
    <source>
        <dbReference type="ARBA" id="ARBA00022679"/>
    </source>
</evidence>
<dbReference type="PROSITE" id="PS50851">
    <property type="entry name" value="CHEW"/>
    <property type="match status" value="1"/>
</dbReference>
<dbReference type="RefSeq" id="WP_373656246.1">
    <property type="nucleotide sequence ID" value="NZ_JBGUAW010000007.1"/>
</dbReference>
<dbReference type="SUPFAM" id="SSF47226">
    <property type="entry name" value="Histidine-containing phosphotransfer domain, HPT domain"/>
    <property type="match status" value="1"/>
</dbReference>
<dbReference type="Gene3D" id="2.30.30.40">
    <property type="entry name" value="SH3 Domains"/>
    <property type="match status" value="1"/>
</dbReference>
<keyword evidence="13" id="KW-1185">Reference proteome</keyword>
<evidence type="ECO:0000256" key="1">
    <source>
        <dbReference type="ARBA" id="ARBA00000085"/>
    </source>
</evidence>
<feature type="region of interest" description="Disordered" evidence="8">
    <location>
        <begin position="466"/>
        <end position="548"/>
    </location>
</feature>
<feature type="compositionally biased region" description="Acidic residues" evidence="8">
    <location>
        <begin position="498"/>
        <end position="515"/>
    </location>
</feature>
<dbReference type="Pfam" id="PF02895">
    <property type="entry name" value="H-kinase_dim"/>
    <property type="match status" value="1"/>
</dbReference>
<evidence type="ECO:0000256" key="7">
    <source>
        <dbReference type="PROSITE-ProRule" id="PRU00110"/>
    </source>
</evidence>
<dbReference type="Gene3D" id="1.20.120.160">
    <property type="entry name" value="HPT domain"/>
    <property type="match status" value="1"/>
</dbReference>
<feature type="compositionally biased region" description="Low complexity" evidence="8">
    <location>
        <begin position="676"/>
        <end position="712"/>
    </location>
</feature>
<dbReference type="CDD" id="cd16916">
    <property type="entry name" value="HATPase_CheA-like"/>
    <property type="match status" value="1"/>
</dbReference>
<evidence type="ECO:0000256" key="3">
    <source>
        <dbReference type="ARBA" id="ARBA00022553"/>
    </source>
</evidence>
<dbReference type="SMART" id="SM00387">
    <property type="entry name" value="HATPase_c"/>
    <property type="match status" value="1"/>
</dbReference>
<gene>
    <name evidence="12" type="ORF">ACERLL_11540</name>
</gene>
<proteinExistence type="predicted"/>
<evidence type="ECO:0000313" key="13">
    <source>
        <dbReference type="Proteomes" id="UP001575181"/>
    </source>
</evidence>
<dbReference type="CDD" id="cd00088">
    <property type="entry name" value="HPT"/>
    <property type="match status" value="1"/>
</dbReference>
<evidence type="ECO:0000256" key="2">
    <source>
        <dbReference type="ARBA" id="ARBA00012438"/>
    </source>
</evidence>
<dbReference type="SUPFAM" id="SSF47384">
    <property type="entry name" value="Homodimeric domain of signal transducing histidine kinase"/>
    <property type="match status" value="1"/>
</dbReference>
<dbReference type="Pfam" id="PF01627">
    <property type="entry name" value="Hpt"/>
    <property type="match status" value="1"/>
</dbReference>
<dbReference type="Pfam" id="PF01584">
    <property type="entry name" value="CheW"/>
    <property type="match status" value="2"/>
</dbReference>
<feature type="domain" description="CheW-like" evidence="10">
    <location>
        <begin position="986"/>
        <end position="1121"/>
    </location>
</feature>
<evidence type="ECO:0000256" key="8">
    <source>
        <dbReference type="SAM" id="MobiDB-lite"/>
    </source>
</evidence>
<feature type="domain" description="HPt" evidence="11">
    <location>
        <begin position="545"/>
        <end position="649"/>
    </location>
</feature>
<dbReference type="Pfam" id="PF02518">
    <property type="entry name" value="HATPase_c"/>
    <property type="match status" value="1"/>
</dbReference>
<dbReference type="PROSITE" id="PS50894">
    <property type="entry name" value="HPT"/>
    <property type="match status" value="1"/>
</dbReference>
<keyword evidence="5" id="KW-0418">Kinase</keyword>
<dbReference type="InterPro" id="IPR008207">
    <property type="entry name" value="Sig_transdc_His_kin_Hpt_dom"/>
</dbReference>
<feature type="modified residue" description="Phosphohistidine" evidence="7">
    <location>
        <position position="592"/>
    </location>
</feature>
<feature type="region of interest" description="Disordered" evidence="8">
    <location>
        <begin position="350"/>
        <end position="370"/>
    </location>
</feature>
<feature type="region of interest" description="Disordered" evidence="8">
    <location>
        <begin position="675"/>
        <end position="730"/>
    </location>
</feature>
<name>A0ABV4TVU6_9GAMM</name>
<organism evidence="12 13">
    <name type="scientific">Thiohalorhabdus methylotrophus</name>
    <dbReference type="NCBI Taxonomy" id="3242694"/>
    <lineage>
        <taxon>Bacteria</taxon>
        <taxon>Pseudomonadati</taxon>
        <taxon>Pseudomonadota</taxon>
        <taxon>Gammaproteobacteria</taxon>
        <taxon>Thiohalorhabdales</taxon>
        <taxon>Thiohalorhabdaceae</taxon>
        <taxon>Thiohalorhabdus</taxon>
    </lineage>
</organism>
<evidence type="ECO:0000313" key="12">
    <source>
        <dbReference type="EMBL" id="MFA9461458.1"/>
    </source>
</evidence>
<accession>A0ABV4TVU6</accession>
<evidence type="ECO:0000259" key="10">
    <source>
        <dbReference type="PROSITE" id="PS50851"/>
    </source>
</evidence>
<dbReference type="PANTHER" id="PTHR43395">
    <property type="entry name" value="SENSOR HISTIDINE KINASE CHEA"/>
    <property type="match status" value="1"/>
</dbReference>
<feature type="domain" description="Histidine kinase" evidence="9">
    <location>
        <begin position="726"/>
        <end position="984"/>
    </location>
</feature>
<dbReference type="InterPro" id="IPR002545">
    <property type="entry name" value="CheW-lke_dom"/>
</dbReference>
<evidence type="ECO:0000259" key="9">
    <source>
        <dbReference type="PROSITE" id="PS50109"/>
    </source>
</evidence>
<dbReference type="EMBL" id="JBGUAW010000007">
    <property type="protein sequence ID" value="MFA9461458.1"/>
    <property type="molecule type" value="Genomic_DNA"/>
</dbReference>
<comment type="caution">
    <text evidence="12">The sequence shown here is derived from an EMBL/GenBank/DDBJ whole genome shotgun (WGS) entry which is preliminary data.</text>
</comment>
<protein>
    <recommendedName>
        <fullName evidence="2">histidine kinase</fullName>
        <ecNumber evidence="2">2.7.13.3</ecNumber>
    </recommendedName>
</protein>
<dbReference type="PROSITE" id="PS50109">
    <property type="entry name" value="HIS_KIN"/>
    <property type="match status" value="1"/>
</dbReference>
<dbReference type="SMART" id="SM01231">
    <property type="entry name" value="H-kinase_dim"/>
    <property type="match status" value="1"/>
</dbReference>
<dbReference type="PRINTS" id="PR00344">
    <property type="entry name" value="BCTRLSENSOR"/>
</dbReference>
<evidence type="ECO:0000256" key="6">
    <source>
        <dbReference type="ARBA" id="ARBA00023012"/>
    </source>
</evidence>
<dbReference type="InterPro" id="IPR036641">
    <property type="entry name" value="HPT_dom_sf"/>
</dbReference>
<dbReference type="InterPro" id="IPR036097">
    <property type="entry name" value="HisK_dim/P_sf"/>
</dbReference>
<dbReference type="SUPFAM" id="SSF55874">
    <property type="entry name" value="ATPase domain of HSP90 chaperone/DNA topoisomerase II/histidine kinase"/>
    <property type="match status" value="1"/>
</dbReference>
<dbReference type="SMART" id="SM00260">
    <property type="entry name" value="CheW"/>
    <property type="match status" value="1"/>
</dbReference>
<dbReference type="InterPro" id="IPR003594">
    <property type="entry name" value="HATPase_dom"/>
</dbReference>
<comment type="catalytic activity">
    <reaction evidence="1">
        <text>ATP + protein L-histidine = ADP + protein N-phospho-L-histidine.</text>
        <dbReference type="EC" id="2.7.13.3"/>
    </reaction>
</comment>
<keyword evidence="4" id="KW-0808">Transferase</keyword>
<dbReference type="SMART" id="SM00073">
    <property type="entry name" value="HPT"/>
    <property type="match status" value="1"/>
</dbReference>
<dbReference type="Gene3D" id="1.10.287.560">
    <property type="entry name" value="Histidine kinase CheA-like, homodimeric domain"/>
    <property type="match status" value="1"/>
</dbReference>
<keyword evidence="6" id="KW-0902">Two-component regulatory system</keyword>